<name>A0A974WGZ4_9BACT</name>
<dbReference type="AlphaFoldDB" id="A0A974WGZ4"/>
<accession>A0A974WGZ4</accession>
<dbReference type="EMBL" id="CP070608">
    <property type="protein sequence ID" value="QSE97699.1"/>
    <property type="molecule type" value="Genomic_DNA"/>
</dbReference>
<reference evidence="3" key="1">
    <citation type="submission" date="2021-02" db="EMBL/GenBank/DDBJ databases">
        <title>Fulvivirga sp. S481 isolated from sea water.</title>
        <authorList>
            <person name="Bae S.S."/>
            <person name="Baek K."/>
        </authorList>
    </citation>
    <scope>NUCLEOTIDE SEQUENCE</scope>
    <source>
        <strain evidence="3">S481</strain>
    </source>
</reference>
<evidence type="ECO:0000256" key="1">
    <source>
        <dbReference type="SAM" id="SignalP"/>
    </source>
</evidence>
<feature type="chain" id="PRO_5037011036" evidence="1">
    <location>
        <begin position="19"/>
        <end position="230"/>
    </location>
</feature>
<sequence length="230" mass="25058">MRTITTTFLVLLTGFVFAQNSQVRELPEFDAITLSVSGTVYITQASTQRVELKGSNETLDKIETEVRNGRLIIKSEDSNSWFSWRDTGDFDVYISVKELNKIHVAGSGRVYTENKITSKDLELDVSGSGKMEVQAEATYLDANISGSGKIEIEGKTKDLEVRISGSGDIYADKLMSENCEARISGSGKCEVNVSNSIDARISGSGSVYYRGNPNHVDSSTSGSGRVKKIS</sequence>
<dbReference type="Gene3D" id="2.160.20.120">
    <property type="match status" value="1"/>
</dbReference>
<dbReference type="Pfam" id="PF10988">
    <property type="entry name" value="DUF2807"/>
    <property type="match status" value="1"/>
</dbReference>
<feature type="domain" description="Putative auto-transporter adhesin head GIN" evidence="2">
    <location>
        <begin position="28"/>
        <end position="213"/>
    </location>
</feature>
<dbReference type="PANTHER" id="PTHR39200">
    <property type="entry name" value="HYPOTHETICAL EXPORTED PROTEIN"/>
    <property type="match status" value="1"/>
</dbReference>
<organism evidence="3 4">
    <name type="scientific">Fulvivirga lutea</name>
    <dbReference type="NCBI Taxonomy" id="2810512"/>
    <lineage>
        <taxon>Bacteria</taxon>
        <taxon>Pseudomonadati</taxon>
        <taxon>Bacteroidota</taxon>
        <taxon>Cytophagia</taxon>
        <taxon>Cytophagales</taxon>
        <taxon>Fulvivirgaceae</taxon>
        <taxon>Fulvivirga</taxon>
    </lineage>
</organism>
<feature type="signal peptide" evidence="1">
    <location>
        <begin position="1"/>
        <end position="18"/>
    </location>
</feature>
<gene>
    <name evidence="3" type="ORF">JR347_01015</name>
</gene>
<dbReference type="KEGG" id="fuv:JR347_01015"/>
<dbReference type="InterPro" id="IPR021255">
    <property type="entry name" value="DUF2807"/>
</dbReference>
<dbReference type="RefSeq" id="WP_205722208.1">
    <property type="nucleotide sequence ID" value="NZ_CP070608.1"/>
</dbReference>
<keyword evidence="1" id="KW-0732">Signal</keyword>
<evidence type="ECO:0000313" key="3">
    <source>
        <dbReference type="EMBL" id="QSE97699.1"/>
    </source>
</evidence>
<evidence type="ECO:0000259" key="2">
    <source>
        <dbReference type="Pfam" id="PF10988"/>
    </source>
</evidence>
<dbReference type="Proteomes" id="UP000662783">
    <property type="component" value="Chromosome"/>
</dbReference>
<proteinExistence type="predicted"/>
<keyword evidence="4" id="KW-1185">Reference proteome</keyword>
<dbReference type="PANTHER" id="PTHR39200:SF1">
    <property type="entry name" value="AUTO-TRANSPORTER ADHESIN HEAD GIN DOMAIN-CONTAINING PROTEIN-RELATED"/>
    <property type="match status" value="1"/>
</dbReference>
<evidence type="ECO:0000313" key="4">
    <source>
        <dbReference type="Proteomes" id="UP000662783"/>
    </source>
</evidence>
<protein>
    <submittedName>
        <fullName evidence="3">DUF2807 domain-containing protein</fullName>
    </submittedName>
</protein>